<dbReference type="RefSeq" id="WP_134907901.1">
    <property type="nucleotide sequence ID" value="NZ_JAJAOX010000041.1"/>
</dbReference>
<dbReference type="Gene3D" id="3.40.630.30">
    <property type="match status" value="1"/>
</dbReference>
<dbReference type="SUPFAM" id="SSF55729">
    <property type="entry name" value="Acyl-CoA N-acyltransferases (Nat)"/>
    <property type="match status" value="1"/>
</dbReference>
<evidence type="ECO:0000259" key="1">
    <source>
        <dbReference type="PROSITE" id="PS51186"/>
    </source>
</evidence>
<dbReference type="InterPro" id="IPR016181">
    <property type="entry name" value="Acyl_CoA_acyltransferase"/>
</dbReference>
<feature type="domain" description="N-acetyltransferase" evidence="1">
    <location>
        <begin position="17"/>
        <end position="151"/>
    </location>
</feature>
<evidence type="ECO:0000313" key="2">
    <source>
        <dbReference type="EMBL" id="PWT45735.1"/>
    </source>
</evidence>
<dbReference type="AlphaFoldDB" id="A0A317GEH6"/>
<accession>A0A317GEH6</accession>
<keyword evidence="2" id="KW-0808">Transferase</keyword>
<protein>
    <submittedName>
        <fullName evidence="2">N-acetyltransferase</fullName>
    </submittedName>
</protein>
<dbReference type="PANTHER" id="PTHR43328:SF1">
    <property type="entry name" value="N-ACETYLTRANSFERASE DOMAIN-CONTAINING PROTEIN"/>
    <property type="match status" value="1"/>
</dbReference>
<dbReference type="PANTHER" id="PTHR43328">
    <property type="entry name" value="ACETYLTRANSFERASE-RELATED"/>
    <property type="match status" value="1"/>
</dbReference>
<name>A0A317GEH6_LIMRT</name>
<dbReference type="Proteomes" id="UP000245866">
    <property type="component" value="Unassembled WGS sequence"/>
</dbReference>
<dbReference type="Pfam" id="PF13302">
    <property type="entry name" value="Acetyltransf_3"/>
    <property type="match status" value="1"/>
</dbReference>
<gene>
    <name evidence="2" type="ORF">DKZ23_08820</name>
</gene>
<proteinExistence type="predicted"/>
<dbReference type="PROSITE" id="PS51186">
    <property type="entry name" value="GNAT"/>
    <property type="match status" value="1"/>
</dbReference>
<organism evidence="2 3">
    <name type="scientific">Limosilactobacillus reuteri</name>
    <name type="common">Lactobacillus reuteri</name>
    <dbReference type="NCBI Taxonomy" id="1598"/>
    <lineage>
        <taxon>Bacteria</taxon>
        <taxon>Bacillati</taxon>
        <taxon>Bacillota</taxon>
        <taxon>Bacilli</taxon>
        <taxon>Lactobacillales</taxon>
        <taxon>Lactobacillaceae</taxon>
        <taxon>Limosilactobacillus</taxon>
    </lineage>
</organism>
<sequence length="151" mass="17491">MSEIIIEPAKNNNNLGAIVKLLDDEKLTQAVGLLLPLQEEKRTQAIKMFIRHNHVMVVKLNEDVVGMIVLSAWYGDEGKRIAHHYELGYLLQRDHWNKGIMTSAIQQIISILPSKITIHAECKQSNYRSRRVLIKCGFIYDKDDLWQRIIK</sequence>
<dbReference type="GO" id="GO:0016747">
    <property type="term" value="F:acyltransferase activity, transferring groups other than amino-acyl groups"/>
    <property type="evidence" value="ECO:0007669"/>
    <property type="project" value="InterPro"/>
</dbReference>
<reference evidence="2 3" key="1">
    <citation type="journal article" date="2018" name="Front. Microbiol.">
        <title>Comparative Genomics of the Herbivore Gut Symbiont Lactobacillus reuteri Reveals Genetic Diversity and Lifestyle Adaptation.</title>
        <authorList>
            <person name="Zhao J."/>
        </authorList>
    </citation>
    <scope>NUCLEOTIDE SEQUENCE [LARGE SCALE GENOMIC DNA]</scope>
    <source>
        <strain evidence="2 3">LR12</strain>
    </source>
</reference>
<comment type="caution">
    <text evidence="2">The sequence shown here is derived from an EMBL/GenBank/DDBJ whole genome shotgun (WGS) entry which is preliminary data.</text>
</comment>
<evidence type="ECO:0000313" key="3">
    <source>
        <dbReference type="Proteomes" id="UP000245866"/>
    </source>
</evidence>
<dbReference type="InterPro" id="IPR000182">
    <property type="entry name" value="GNAT_dom"/>
</dbReference>
<dbReference type="EMBL" id="QGHS01000135">
    <property type="protein sequence ID" value="PWT45735.1"/>
    <property type="molecule type" value="Genomic_DNA"/>
</dbReference>